<comment type="caution">
    <text evidence="1">The sequence shown here is derived from an EMBL/GenBank/DDBJ whole genome shotgun (WGS) entry which is preliminary data.</text>
</comment>
<gene>
    <name evidence="1" type="ORF">C943_02148</name>
</gene>
<dbReference type="Proteomes" id="UP000010953">
    <property type="component" value="Unassembled WGS sequence"/>
</dbReference>
<name>M7XA32_9BACT</name>
<protein>
    <submittedName>
        <fullName evidence="1">Uncharacterized protein</fullName>
    </submittedName>
</protein>
<dbReference type="AlphaFoldDB" id="M7XA32"/>
<keyword evidence="2" id="KW-1185">Reference proteome</keyword>
<reference evidence="1" key="1">
    <citation type="submission" date="2013-01" db="EMBL/GenBank/DDBJ databases">
        <title>Genome assembly of Mariniradius saccharolyticus AK6.</title>
        <authorList>
            <person name="Vaidya B."/>
            <person name="Khatri I."/>
            <person name="Tanuku N.R.S."/>
            <person name="Subramanian S."/>
            <person name="Pinnaka A."/>
        </authorList>
    </citation>
    <scope>NUCLEOTIDE SEQUENCE [LARGE SCALE GENOMIC DNA]</scope>
    <source>
        <strain evidence="1">AK6</strain>
    </source>
</reference>
<evidence type="ECO:0000313" key="2">
    <source>
        <dbReference type="Proteomes" id="UP000010953"/>
    </source>
</evidence>
<organism evidence="1 2">
    <name type="scientific">Mariniradius saccharolyticus AK6</name>
    <dbReference type="NCBI Taxonomy" id="1239962"/>
    <lineage>
        <taxon>Bacteria</taxon>
        <taxon>Pseudomonadati</taxon>
        <taxon>Bacteroidota</taxon>
        <taxon>Cytophagia</taxon>
        <taxon>Cytophagales</taxon>
        <taxon>Cyclobacteriaceae</taxon>
        <taxon>Mariniradius</taxon>
    </lineage>
</organism>
<dbReference type="STRING" id="1239962.C943_02148"/>
<sequence>MVNGISIHPNNEGDIPAILEWASDNGLDWEASTYSTQRFVVKEVKTGFEPLEIAIKAQKDLNVRWAEADFIVPITRWR</sequence>
<dbReference type="InParanoid" id="M7XA32"/>
<evidence type="ECO:0000313" key="1">
    <source>
        <dbReference type="EMBL" id="EMS31493.1"/>
    </source>
</evidence>
<accession>M7XA32</accession>
<dbReference type="EMBL" id="AMZY02000019">
    <property type="protein sequence ID" value="EMS31493.1"/>
    <property type="molecule type" value="Genomic_DNA"/>
</dbReference>
<proteinExistence type="predicted"/>